<comment type="caution">
    <text evidence="2">The sequence shown here is derived from an EMBL/GenBank/DDBJ whole genome shotgun (WGS) entry which is preliminary data.</text>
</comment>
<gene>
    <name evidence="2" type="ORF">RQM65_05875</name>
</gene>
<evidence type="ECO:0000313" key="3">
    <source>
        <dbReference type="Proteomes" id="UP001250656"/>
    </source>
</evidence>
<dbReference type="InterPro" id="IPR036237">
    <property type="entry name" value="Xyl_isomerase-like_sf"/>
</dbReference>
<dbReference type="InterPro" id="IPR050312">
    <property type="entry name" value="IolE/XylAMocC-like"/>
</dbReference>
<dbReference type="PANTHER" id="PTHR12110">
    <property type="entry name" value="HYDROXYPYRUVATE ISOMERASE"/>
    <property type="match status" value="1"/>
</dbReference>
<sequence length="293" mass="34164">MKIPILSIILLTTLTSYSQQNKQLLFFQTDWGRKVSWDAFCEKTKAAGYDGVETWYPKELEDQLALKDALQEHGLQVIYMAGTDKSVDFDTSLRRYIEHLMRLVDLNPVAINCHTGNDFFTFEQNRAFIDAANKIAKESDIPIYHETHRGRFSYNLPETNEYLRTVPNLRLTLDISHWMVVHESLLEEQEKDLEQVINRTHHIHARVGHPEGPQVNDPEAPEWHNALKRHLDIWEKIIDKRWQESDRAVSITTEFGPPTYLPALPYTQVPVADQWKANVFIMRALKKRMAGNR</sequence>
<reference evidence="2 3" key="1">
    <citation type="submission" date="2023-09" db="EMBL/GenBank/DDBJ databases">
        <title>Novel taxa isolated from Blanes Bay.</title>
        <authorList>
            <person name="Rey-Velasco X."/>
            <person name="Lucena T."/>
        </authorList>
    </citation>
    <scope>NUCLEOTIDE SEQUENCE [LARGE SCALE GENOMIC DNA]</scope>
    <source>
        <strain evidence="2 3">S334</strain>
    </source>
</reference>
<keyword evidence="2" id="KW-0413">Isomerase</keyword>
<evidence type="ECO:0000313" key="2">
    <source>
        <dbReference type="EMBL" id="MDT7828185.1"/>
    </source>
</evidence>
<dbReference type="Proteomes" id="UP001250656">
    <property type="component" value="Unassembled WGS sequence"/>
</dbReference>
<protein>
    <submittedName>
        <fullName evidence="2">Sugar phosphate isomerase/epimerase</fullName>
    </submittedName>
</protein>
<evidence type="ECO:0000259" key="1">
    <source>
        <dbReference type="Pfam" id="PF01261"/>
    </source>
</evidence>
<dbReference type="EMBL" id="JAVTTP010000001">
    <property type="protein sequence ID" value="MDT7828185.1"/>
    <property type="molecule type" value="Genomic_DNA"/>
</dbReference>
<proteinExistence type="predicted"/>
<organism evidence="2 3">
    <name type="scientific">Pricia mediterranea</name>
    <dbReference type="NCBI Taxonomy" id="3076079"/>
    <lineage>
        <taxon>Bacteria</taxon>
        <taxon>Pseudomonadati</taxon>
        <taxon>Bacteroidota</taxon>
        <taxon>Flavobacteriia</taxon>
        <taxon>Flavobacteriales</taxon>
        <taxon>Flavobacteriaceae</taxon>
        <taxon>Pricia</taxon>
    </lineage>
</organism>
<accession>A0ABU3L360</accession>
<keyword evidence="3" id="KW-1185">Reference proteome</keyword>
<dbReference type="GO" id="GO:0016853">
    <property type="term" value="F:isomerase activity"/>
    <property type="evidence" value="ECO:0007669"/>
    <property type="project" value="UniProtKB-KW"/>
</dbReference>
<name>A0ABU3L360_9FLAO</name>
<dbReference type="Gene3D" id="3.20.20.150">
    <property type="entry name" value="Divalent-metal-dependent TIM barrel enzymes"/>
    <property type="match status" value="1"/>
</dbReference>
<feature type="domain" description="Xylose isomerase-like TIM barrel" evidence="1">
    <location>
        <begin position="42"/>
        <end position="206"/>
    </location>
</feature>
<dbReference type="RefSeq" id="WP_314013360.1">
    <property type="nucleotide sequence ID" value="NZ_JAVTTP010000001.1"/>
</dbReference>
<dbReference type="SUPFAM" id="SSF51658">
    <property type="entry name" value="Xylose isomerase-like"/>
    <property type="match status" value="1"/>
</dbReference>
<dbReference type="Pfam" id="PF01261">
    <property type="entry name" value="AP_endonuc_2"/>
    <property type="match status" value="1"/>
</dbReference>
<dbReference type="InterPro" id="IPR013022">
    <property type="entry name" value="Xyl_isomerase-like_TIM-brl"/>
</dbReference>